<keyword evidence="2" id="KW-1185">Reference proteome</keyword>
<protein>
    <submittedName>
        <fullName evidence="1">Uncharacterized protein</fullName>
    </submittedName>
</protein>
<sequence length="138" mass="15160">MPVLSSLVIDLNSAALPSGDQPSSSSCTSFANLNVSFLFAQSCVQWSQHIFPGGHACSTHQAIPHLEQCRAAGPHHCLSQNEPDVIQCSCFFKKLEGWEPNPVDLTLQENMIKKQISQIVTKKTKRTVPHTSEVNSLF</sequence>
<dbReference type="AlphaFoldDB" id="A0A452H7H6"/>
<proteinExistence type="predicted"/>
<evidence type="ECO:0000313" key="2">
    <source>
        <dbReference type="Proteomes" id="UP000291020"/>
    </source>
</evidence>
<reference evidence="2" key="1">
    <citation type="journal article" date="2017" name="PLoS ONE">
        <title>The Agassiz's desert tortoise genome provides a resource for the conservation of a threatened species.</title>
        <authorList>
            <person name="Tollis M."/>
            <person name="DeNardo D.F."/>
            <person name="Cornelius J.A."/>
            <person name="Dolby G.A."/>
            <person name="Edwards T."/>
            <person name="Henen B.T."/>
            <person name="Karl A.E."/>
            <person name="Murphy R.W."/>
            <person name="Kusumi K."/>
        </authorList>
    </citation>
    <scope>NUCLEOTIDE SEQUENCE [LARGE SCALE GENOMIC DNA]</scope>
</reference>
<evidence type="ECO:0000313" key="1">
    <source>
        <dbReference type="Ensembl" id="ENSGAGP00000010656.1"/>
    </source>
</evidence>
<name>A0A452H7H6_9SAUR</name>
<dbReference type="Ensembl" id="ENSGAGT00000012223.1">
    <property type="protein sequence ID" value="ENSGAGP00000010656.1"/>
    <property type="gene ID" value="ENSGAGG00000008320.1"/>
</dbReference>
<reference evidence="1" key="3">
    <citation type="submission" date="2025-09" db="UniProtKB">
        <authorList>
            <consortium name="Ensembl"/>
        </authorList>
    </citation>
    <scope>IDENTIFICATION</scope>
</reference>
<dbReference type="Proteomes" id="UP000291020">
    <property type="component" value="Unassembled WGS sequence"/>
</dbReference>
<organism evidence="1 2">
    <name type="scientific">Gopherus agassizii</name>
    <name type="common">Agassiz's desert tortoise</name>
    <dbReference type="NCBI Taxonomy" id="38772"/>
    <lineage>
        <taxon>Eukaryota</taxon>
        <taxon>Metazoa</taxon>
        <taxon>Chordata</taxon>
        <taxon>Craniata</taxon>
        <taxon>Vertebrata</taxon>
        <taxon>Euteleostomi</taxon>
        <taxon>Archelosauria</taxon>
        <taxon>Testudinata</taxon>
        <taxon>Testudines</taxon>
        <taxon>Cryptodira</taxon>
        <taxon>Durocryptodira</taxon>
        <taxon>Testudinoidea</taxon>
        <taxon>Testudinidae</taxon>
        <taxon>Gopherus</taxon>
    </lineage>
</organism>
<accession>A0A452H7H6</accession>
<reference evidence="1" key="2">
    <citation type="submission" date="2025-08" db="UniProtKB">
        <authorList>
            <consortium name="Ensembl"/>
        </authorList>
    </citation>
    <scope>IDENTIFICATION</scope>
</reference>